<reference evidence="2 3" key="1">
    <citation type="submission" date="2021-02" db="EMBL/GenBank/DDBJ databases">
        <title>Plant Genome Project.</title>
        <authorList>
            <person name="Zhang R.-G."/>
        </authorList>
    </citation>
    <scope>NUCLEOTIDE SEQUENCE [LARGE SCALE GENOMIC DNA]</scope>
    <source>
        <tissue evidence="2">Leaves</tissue>
    </source>
</reference>
<dbReference type="InterPro" id="IPR026055">
    <property type="entry name" value="FAR"/>
</dbReference>
<comment type="caution">
    <text evidence="2">The sequence shown here is derived from an EMBL/GenBank/DDBJ whole genome shotgun (WGS) entry which is preliminary data.</text>
</comment>
<gene>
    <name evidence="2" type="ORF">JRO89_XS10G0193300</name>
</gene>
<protein>
    <recommendedName>
        <fullName evidence="1">Fatty acyl-CoA reductase C-terminal domain-containing protein</fullName>
    </recommendedName>
</protein>
<name>A0ABQ8HJJ5_9ROSI</name>
<dbReference type="Proteomes" id="UP000827721">
    <property type="component" value="Unassembled WGS sequence"/>
</dbReference>
<proteinExistence type="predicted"/>
<dbReference type="PANTHER" id="PTHR11011:SF99">
    <property type="entry name" value="FATTY ACYL-COA REDUCTASE 3"/>
    <property type="match status" value="1"/>
</dbReference>
<keyword evidence="3" id="KW-1185">Reference proteome</keyword>
<evidence type="ECO:0000259" key="1">
    <source>
        <dbReference type="Pfam" id="PF03015"/>
    </source>
</evidence>
<accession>A0ABQ8HJJ5</accession>
<organism evidence="2 3">
    <name type="scientific">Xanthoceras sorbifolium</name>
    <dbReference type="NCBI Taxonomy" id="99658"/>
    <lineage>
        <taxon>Eukaryota</taxon>
        <taxon>Viridiplantae</taxon>
        <taxon>Streptophyta</taxon>
        <taxon>Embryophyta</taxon>
        <taxon>Tracheophyta</taxon>
        <taxon>Spermatophyta</taxon>
        <taxon>Magnoliopsida</taxon>
        <taxon>eudicotyledons</taxon>
        <taxon>Gunneridae</taxon>
        <taxon>Pentapetalae</taxon>
        <taxon>rosids</taxon>
        <taxon>malvids</taxon>
        <taxon>Sapindales</taxon>
        <taxon>Sapindaceae</taxon>
        <taxon>Xanthoceroideae</taxon>
        <taxon>Xanthoceras</taxon>
    </lineage>
</organism>
<evidence type="ECO:0000313" key="2">
    <source>
        <dbReference type="EMBL" id="KAH7561217.1"/>
    </source>
</evidence>
<dbReference type="CDD" id="cd09071">
    <property type="entry name" value="FAR_C"/>
    <property type="match status" value="1"/>
</dbReference>
<dbReference type="PANTHER" id="PTHR11011">
    <property type="entry name" value="MALE STERILITY PROTEIN 2-RELATED"/>
    <property type="match status" value="1"/>
</dbReference>
<feature type="domain" description="Fatty acyl-CoA reductase C-terminal" evidence="1">
    <location>
        <begin position="112"/>
        <end position="209"/>
    </location>
</feature>
<evidence type="ECO:0000313" key="3">
    <source>
        <dbReference type="Proteomes" id="UP000827721"/>
    </source>
</evidence>
<dbReference type="Gene3D" id="3.40.50.720">
    <property type="entry name" value="NAD(P)-binding Rossmann-like Domain"/>
    <property type="match status" value="1"/>
</dbReference>
<sequence>MYRTLDSYGKGKVKCLPANPNTILDWIPADMVVNAMIVAMVANANQHSSDPKIYHVGSSRRNAIKLSNIRNFGCPCFTKNPLTDKKGKAIKVSKFIMLDKWSKFRRYMAIRYLLPLKGLKLMNSVLFQYYKGITTDSDRKLKLVMRLAELYKPYMFFKGIFDDTNSERLRMTMRESKLEVDAVNFDPNCIDWEDYMMNIHIPGLVTYVVG</sequence>
<dbReference type="InterPro" id="IPR033640">
    <property type="entry name" value="FAR_C"/>
</dbReference>
<dbReference type="EMBL" id="JAFEMO010000010">
    <property type="protein sequence ID" value="KAH7561217.1"/>
    <property type="molecule type" value="Genomic_DNA"/>
</dbReference>
<dbReference type="Pfam" id="PF03015">
    <property type="entry name" value="Sterile"/>
    <property type="match status" value="1"/>
</dbReference>